<feature type="non-terminal residue" evidence="1">
    <location>
        <position position="46"/>
    </location>
</feature>
<dbReference type="EMBL" id="UINC01209774">
    <property type="protein sequence ID" value="SVE32937.1"/>
    <property type="molecule type" value="Genomic_DNA"/>
</dbReference>
<reference evidence="1" key="1">
    <citation type="submission" date="2018-05" db="EMBL/GenBank/DDBJ databases">
        <authorList>
            <person name="Lanie J.A."/>
            <person name="Ng W.-L."/>
            <person name="Kazmierczak K.M."/>
            <person name="Andrzejewski T.M."/>
            <person name="Davidsen T.M."/>
            <person name="Wayne K.J."/>
            <person name="Tettelin H."/>
            <person name="Glass J.I."/>
            <person name="Rusch D."/>
            <person name="Podicherti R."/>
            <person name="Tsui H.-C.T."/>
            <person name="Winkler M.E."/>
        </authorList>
    </citation>
    <scope>NUCLEOTIDE SEQUENCE</scope>
</reference>
<organism evidence="1">
    <name type="scientific">marine metagenome</name>
    <dbReference type="NCBI Taxonomy" id="408172"/>
    <lineage>
        <taxon>unclassified sequences</taxon>
        <taxon>metagenomes</taxon>
        <taxon>ecological metagenomes</taxon>
    </lineage>
</organism>
<evidence type="ECO:0000313" key="1">
    <source>
        <dbReference type="EMBL" id="SVE32937.1"/>
    </source>
</evidence>
<gene>
    <name evidence="1" type="ORF">METZ01_LOCUS485791</name>
</gene>
<dbReference type="AlphaFoldDB" id="A0A383CKM4"/>
<accession>A0A383CKM4</accession>
<protein>
    <submittedName>
        <fullName evidence="1">Uncharacterized protein</fullName>
    </submittedName>
</protein>
<proteinExistence type="predicted"/>
<name>A0A383CKM4_9ZZZZ</name>
<sequence length="46" mass="5137">VVVRLSSTPIPTQIVTMYSEEKLDEIIAEYAITSNPLKQKIYIALG</sequence>
<feature type="non-terminal residue" evidence="1">
    <location>
        <position position="1"/>
    </location>
</feature>